<reference evidence="1" key="1">
    <citation type="submission" date="2021-02" db="EMBL/GenBank/DDBJ databases">
        <authorList>
            <person name="Nowell W R."/>
        </authorList>
    </citation>
    <scope>NUCLEOTIDE SEQUENCE</scope>
</reference>
<accession>A0A821KUS1</accession>
<name>A0A821KUS1_9BILA</name>
<protein>
    <submittedName>
        <fullName evidence="1">Uncharacterized protein</fullName>
    </submittedName>
</protein>
<organism evidence="1 2">
    <name type="scientific">Rotaria magnacalcarata</name>
    <dbReference type="NCBI Taxonomy" id="392030"/>
    <lineage>
        <taxon>Eukaryota</taxon>
        <taxon>Metazoa</taxon>
        <taxon>Spiralia</taxon>
        <taxon>Gnathifera</taxon>
        <taxon>Rotifera</taxon>
        <taxon>Eurotatoria</taxon>
        <taxon>Bdelloidea</taxon>
        <taxon>Philodinida</taxon>
        <taxon>Philodinidae</taxon>
        <taxon>Rotaria</taxon>
    </lineage>
</organism>
<dbReference type="EMBL" id="CAJOBG010110649">
    <property type="protein sequence ID" value="CAF4739221.1"/>
    <property type="molecule type" value="Genomic_DNA"/>
</dbReference>
<comment type="caution">
    <text evidence="1">The sequence shown here is derived from an EMBL/GenBank/DDBJ whole genome shotgun (WGS) entry which is preliminary data.</text>
</comment>
<proteinExistence type="predicted"/>
<gene>
    <name evidence="1" type="ORF">OVN521_LOCUS49745</name>
</gene>
<evidence type="ECO:0000313" key="2">
    <source>
        <dbReference type="Proteomes" id="UP000663866"/>
    </source>
</evidence>
<dbReference type="AlphaFoldDB" id="A0A821KUS1"/>
<dbReference type="Proteomes" id="UP000663866">
    <property type="component" value="Unassembled WGS sequence"/>
</dbReference>
<keyword evidence="2" id="KW-1185">Reference proteome</keyword>
<evidence type="ECO:0000313" key="1">
    <source>
        <dbReference type="EMBL" id="CAF4739221.1"/>
    </source>
</evidence>
<sequence length="51" mass="5876">MLINKDFYSVATSIDDQNSDHNIHNEILNVSNQSSALSRVNWQNEKLNNML</sequence>
<feature type="non-terminal residue" evidence="1">
    <location>
        <position position="51"/>
    </location>
</feature>